<keyword evidence="5" id="KW-0255">Endonuclease</keyword>
<reference evidence="5 6" key="1">
    <citation type="submission" date="2020-03" db="EMBL/GenBank/DDBJ databases">
        <title>Soil Listeria distribution.</title>
        <authorList>
            <person name="Liao J."/>
            <person name="Wiedmann M."/>
        </authorList>
    </citation>
    <scope>NUCLEOTIDE SEQUENCE [LARGE SCALE GENOMIC DNA]</scope>
    <source>
        <strain evidence="5 6">FSL L7-1523</strain>
    </source>
</reference>
<keyword evidence="2" id="KW-0680">Restriction system</keyword>
<organism evidence="5 6">
    <name type="scientific">Listeria weihenstephanensis</name>
    <dbReference type="NCBI Taxonomy" id="1006155"/>
    <lineage>
        <taxon>Bacteria</taxon>
        <taxon>Bacillati</taxon>
        <taxon>Bacillota</taxon>
        <taxon>Bacilli</taxon>
        <taxon>Bacillales</taxon>
        <taxon>Listeriaceae</taxon>
        <taxon>Listeria</taxon>
    </lineage>
</organism>
<proteinExistence type="inferred from homology"/>
<keyword evidence="5" id="KW-0378">Hydrolase</keyword>
<comment type="similarity">
    <text evidence="1">Belongs to the type-I restriction system S methylase family.</text>
</comment>
<dbReference type="Proteomes" id="UP000564536">
    <property type="component" value="Unassembled WGS sequence"/>
</dbReference>
<dbReference type="AlphaFoldDB" id="A0A841Z4A7"/>
<protein>
    <submittedName>
        <fullName evidence="5">Restriction endonuclease subunit S</fullName>
    </submittedName>
</protein>
<feature type="domain" description="Type I restriction modification DNA specificity" evidence="4">
    <location>
        <begin position="19"/>
        <end position="189"/>
    </location>
</feature>
<name>A0A841Z4A7_9LIST</name>
<dbReference type="CDD" id="cd17515">
    <property type="entry name" value="RMtype1_S_MjaORF132P_Sau1132ORF3780P-TRD1-CR1_like"/>
    <property type="match status" value="1"/>
</dbReference>
<keyword evidence="5" id="KW-0540">Nuclease</keyword>
<evidence type="ECO:0000259" key="4">
    <source>
        <dbReference type="Pfam" id="PF01420"/>
    </source>
</evidence>
<dbReference type="CDD" id="cd17521">
    <property type="entry name" value="RMtype1_S_Sau13435ORF2165P_TRD2-CR2_like"/>
    <property type="match status" value="1"/>
</dbReference>
<dbReference type="InterPro" id="IPR000055">
    <property type="entry name" value="Restrct_endonuc_typeI_TRD"/>
</dbReference>
<dbReference type="SUPFAM" id="SSF116734">
    <property type="entry name" value="DNA methylase specificity domain"/>
    <property type="match status" value="2"/>
</dbReference>
<dbReference type="PANTHER" id="PTHR30408:SF12">
    <property type="entry name" value="TYPE I RESTRICTION ENZYME MJAVIII SPECIFICITY SUBUNIT"/>
    <property type="match status" value="1"/>
</dbReference>
<dbReference type="Gene3D" id="3.90.220.20">
    <property type="entry name" value="DNA methylase specificity domains"/>
    <property type="match status" value="2"/>
</dbReference>
<dbReference type="Pfam" id="PF01420">
    <property type="entry name" value="Methylase_S"/>
    <property type="match status" value="2"/>
</dbReference>
<dbReference type="GO" id="GO:0003677">
    <property type="term" value="F:DNA binding"/>
    <property type="evidence" value="ECO:0007669"/>
    <property type="project" value="UniProtKB-KW"/>
</dbReference>
<dbReference type="InterPro" id="IPR044946">
    <property type="entry name" value="Restrct_endonuc_typeI_TRD_sf"/>
</dbReference>
<dbReference type="GO" id="GO:0004519">
    <property type="term" value="F:endonuclease activity"/>
    <property type="evidence" value="ECO:0007669"/>
    <property type="project" value="UniProtKB-KW"/>
</dbReference>
<evidence type="ECO:0000256" key="1">
    <source>
        <dbReference type="ARBA" id="ARBA00010923"/>
    </source>
</evidence>
<sequence>MKDERKDVPTVRFSGFFDAWEQRKLGEITISYSGGTPLADKSEYYGGDISFIRSAEINRDTTELFLTKDGLKSSSAKMVEVGDILYALYGATSGEVGISRINGAINQAILAIKPKNNYYSQFVMQLLRLQKWKIISKYLQGGQGNLSSSIIKNLNIDIPNYEEQIAIGTFFKQLDNTIALHQRKLDALKLMKQGFLQQMFPVNGEKVPKVRFTDFDERWEQRRLGELATSFEYGLNASSKKYDGENKYIRITDIDESSHIFCQDNITSPDTNLIHADDYLLEVGDILFARTGASVGKSYYYNEEDGNVYYAGFLIRVKIKQKYDVKFIFQNTLTNNYKNFIQITSQRSGQPGINAQEYAGFYLSIPKLEEQRKIGLFFKTLEDTITLYQNKLDKLNILKKAYLKNMFI</sequence>
<dbReference type="GO" id="GO:0009307">
    <property type="term" value="P:DNA restriction-modification system"/>
    <property type="evidence" value="ECO:0007669"/>
    <property type="project" value="UniProtKB-KW"/>
</dbReference>
<comment type="caution">
    <text evidence="5">The sequence shown here is derived from an EMBL/GenBank/DDBJ whole genome shotgun (WGS) entry which is preliminary data.</text>
</comment>
<dbReference type="PANTHER" id="PTHR30408">
    <property type="entry name" value="TYPE-1 RESTRICTION ENZYME ECOKI SPECIFICITY PROTEIN"/>
    <property type="match status" value="1"/>
</dbReference>
<keyword evidence="3" id="KW-0238">DNA-binding</keyword>
<dbReference type="RefSeq" id="WP_185424142.1">
    <property type="nucleotide sequence ID" value="NZ_JAARRL010000002.1"/>
</dbReference>
<evidence type="ECO:0000313" key="5">
    <source>
        <dbReference type="EMBL" id="MBC1499287.1"/>
    </source>
</evidence>
<gene>
    <name evidence="5" type="ORF">HB943_01640</name>
</gene>
<dbReference type="InterPro" id="IPR052021">
    <property type="entry name" value="Type-I_RS_S_subunit"/>
</dbReference>
<evidence type="ECO:0000313" key="6">
    <source>
        <dbReference type="Proteomes" id="UP000564536"/>
    </source>
</evidence>
<accession>A0A841Z4A7</accession>
<evidence type="ECO:0000256" key="2">
    <source>
        <dbReference type="ARBA" id="ARBA00022747"/>
    </source>
</evidence>
<dbReference type="EMBL" id="JAARRL010000002">
    <property type="protein sequence ID" value="MBC1499287.1"/>
    <property type="molecule type" value="Genomic_DNA"/>
</dbReference>
<feature type="domain" description="Type I restriction modification DNA specificity" evidence="4">
    <location>
        <begin position="217"/>
        <end position="395"/>
    </location>
</feature>
<evidence type="ECO:0000256" key="3">
    <source>
        <dbReference type="ARBA" id="ARBA00023125"/>
    </source>
</evidence>